<name>A0A6G1X1C3_9BACI</name>
<dbReference type="InterPro" id="IPR006935">
    <property type="entry name" value="Helicase/UvrB_N"/>
</dbReference>
<dbReference type="Proteomes" id="UP000480185">
    <property type="component" value="Unassembled WGS sequence"/>
</dbReference>
<feature type="domain" description="Helicase ATP-binding" evidence="4">
    <location>
        <begin position="95"/>
        <end position="247"/>
    </location>
</feature>
<dbReference type="GO" id="GO:0016787">
    <property type="term" value="F:hydrolase activity"/>
    <property type="evidence" value="ECO:0007669"/>
    <property type="project" value="InterPro"/>
</dbReference>
<evidence type="ECO:0000256" key="3">
    <source>
        <dbReference type="ARBA" id="ARBA00023125"/>
    </source>
</evidence>
<dbReference type="PROSITE" id="PS51194">
    <property type="entry name" value="HELICASE_CTER"/>
    <property type="match status" value="1"/>
</dbReference>
<reference evidence="6 7" key="1">
    <citation type="submission" date="2019-11" db="EMBL/GenBank/DDBJ databases">
        <authorList>
            <person name="Li J."/>
        </authorList>
    </citation>
    <scope>NUCLEOTIDE SEQUENCE [LARGE SCALE GENOMIC DNA]</scope>
    <source>
        <strain evidence="6 7">J4</strain>
    </source>
</reference>
<keyword evidence="6" id="KW-0347">Helicase</keyword>
<dbReference type="GO" id="GO:0006270">
    <property type="term" value="P:DNA replication initiation"/>
    <property type="evidence" value="ECO:0007669"/>
    <property type="project" value="TreeGrafter"/>
</dbReference>
<dbReference type="CDD" id="cd18785">
    <property type="entry name" value="SF2_C"/>
    <property type="match status" value="1"/>
</dbReference>
<feature type="domain" description="Helicase C-terminal" evidence="5">
    <location>
        <begin position="275"/>
        <end position="424"/>
    </location>
</feature>
<dbReference type="SUPFAM" id="SSF52540">
    <property type="entry name" value="P-loop containing nucleoside triphosphate hydrolases"/>
    <property type="match status" value="1"/>
</dbReference>
<dbReference type="Pfam" id="PF04851">
    <property type="entry name" value="ResIII"/>
    <property type="match status" value="1"/>
</dbReference>
<gene>
    <name evidence="6" type="ORF">GH754_00455</name>
</gene>
<keyword evidence="3" id="KW-0238">DNA-binding</keyword>
<proteinExistence type="predicted"/>
<keyword evidence="6" id="KW-0378">Hydrolase</keyword>
<dbReference type="PANTHER" id="PTHR30580">
    <property type="entry name" value="PRIMOSOMAL PROTEIN N"/>
    <property type="match status" value="1"/>
</dbReference>
<dbReference type="CDD" id="cd17925">
    <property type="entry name" value="DEXDc_ComFA"/>
    <property type="match status" value="1"/>
</dbReference>
<dbReference type="InterPro" id="IPR001650">
    <property type="entry name" value="Helicase_C-like"/>
</dbReference>
<dbReference type="GO" id="GO:0005524">
    <property type="term" value="F:ATP binding"/>
    <property type="evidence" value="ECO:0007669"/>
    <property type="project" value="UniProtKB-KW"/>
</dbReference>
<keyword evidence="1" id="KW-0547">Nucleotide-binding</keyword>
<protein>
    <submittedName>
        <fullName evidence="6">DNA/RNA helicase</fullName>
    </submittedName>
</protein>
<dbReference type="AlphaFoldDB" id="A0A6G1X1C3"/>
<dbReference type="Pfam" id="PF00271">
    <property type="entry name" value="Helicase_C"/>
    <property type="match status" value="1"/>
</dbReference>
<comment type="caution">
    <text evidence="6">The sequence shown here is derived from an EMBL/GenBank/DDBJ whole genome shotgun (WGS) entry which is preliminary data.</text>
</comment>
<dbReference type="GO" id="GO:0006310">
    <property type="term" value="P:DNA recombination"/>
    <property type="evidence" value="ECO:0007669"/>
    <property type="project" value="TreeGrafter"/>
</dbReference>
<evidence type="ECO:0000256" key="1">
    <source>
        <dbReference type="ARBA" id="ARBA00022741"/>
    </source>
</evidence>
<dbReference type="GO" id="GO:0043138">
    <property type="term" value="F:3'-5' DNA helicase activity"/>
    <property type="evidence" value="ECO:0007669"/>
    <property type="project" value="TreeGrafter"/>
</dbReference>
<dbReference type="EMBL" id="WJNH01000001">
    <property type="protein sequence ID" value="MRG84791.1"/>
    <property type="molecule type" value="Genomic_DNA"/>
</dbReference>
<dbReference type="OrthoDB" id="2077914at2"/>
<dbReference type="InterPro" id="IPR027417">
    <property type="entry name" value="P-loop_NTPase"/>
</dbReference>
<evidence type="ECO:0000259" key="4">
    <source>
        <dbReference type="PROSITE" id="PS51192"/>
    </source>
</evidence>
<organism evidence="6 7">
    <name type="scientific">Salinibacillus xinjiangensis</name>
    <dbReference type="NCBI Taxonomy" id="1229268"/>
    <lineage>
        <taxon>Bacteria</taxon>
        <taxon>Bacillati</taxon>
        <taxon>Bacillota</taxon>
        <taxon>Bacilli</taxon>
        <taxon>Bacillales</taxon>
        <taxon>Bacillaceae</taxon>
        <taxon>Salinibacillus</taxon>
    </lineage>
</organism>
<evidence type="ECO:0000256" key="2">
    <source>
        <dbReference type="ARBA" id="ARBA00022840"/>
    </source>
</evidence>
<dbReference type="GO" id="GO:0006302">
    <property type="term" value="P:double-strand break repair"/>
    <property type="evidence" value="ECO:0007669"/>
    <property type="project" value="TreeGrafter"/>
</dbReference>
<dbReference type="SMART" id="SM00487">
    <property type="entry name" value="DEXDc"/>
    <property type="match status" value="1"/>
</dbReference>
<dbReference type="PROSITE" id="PS51192">
    <property type="entry name" value="HELICASE_ATP_BIND_1"/>
    <property type="match status" value="1"/>
</dbReference>
<sequence length="424" mass="48274">MKRNYLNELPGVEETLTGYLCNRCGNRKSHLFGRIPRERKQAVYCRKCIEMGRVSTFEPLYKWRGPRLETPFVVDPCKWQGKLTPFQQRAADQINSAMACRAPLLVWAVCGAGKTEMLFKGLTAAFERGDRVCIASPRADVVRELAPRFKQVFPEVSISALYGGSEDKGKESQFTISTTHQLLRYEQAFDVMIIDEVDAFPYYTDRSLSFAANRARKTTSSLIYLTATPRKWLIWRAKLNLIPTVFVPARYHGHPLPVPQFVSSYRLKKSLAKNQLPQIIISWIDEKVTQNRRFLLFVPSIEMGRKIANLTNIECVDASDEDRVEKVEKYRNNKMNALITTTILERGVTFPSIDVAVIDVGHQVFDEAALVQIAGRAGRNAADPYGDVVFFHQGKTEQMIRARRSIEMMNSLARRDQDALSLVP</sequence>
<accession>A0A6G1X1C3</accession>
<keyword evidence="2" id="KW-0067">ATP-binding</keyword>
<evidence type="ECO:0000313" key="6">
    <source>
        <dbReference type="EMBL" id="MRG84791.1"/>
    </source>
</evidence>
<evidence type="ECO:0000313" key="7">
    <source>
        <dbReference type="Proteomes" id="UP000480185"/>
    </source>
</evidence>
<dbReference type="SMART" id="SM00490">
    <property type="entry name" value="HELICc"/>
    <property type="match status" value="1"/>
</dbReference>
<dbReference type="InterPro" id="IPR014001">
    <property type="entry name" value="Helicase_ATP-bd"/>
</dbReference>
<keyword evidence="7" id="KW-1185">Reference proteome</keyword>
<evidence type="ECO:0000259" key="5">
    <source>
        <dbReference type="PROSITE" id="PS51194"/>
    </source>
</evidence>
<dbReference type="Gene3D" id="3.40.50.300">
    <property type="entry name" value="P-loop containing nucleotide triphosphate hydrolases"/>
    <property type="match status" value="2"/>
</dbReference>
<dbReference type="GO" id="GO:0003677">
    <property type="term" value="F:DNA binding"/>
    <property type="evidence" value="ECO:0007669"/>
    <property type="project" value="UniProtKB-KW"/>
</dbReference>
<dbReference type="PANTHER" id="PTHR30580:SF1">
    <property type="entry name" value="COMF OPERON PROTEIN 1"/>
    <property type="match status" value="1"/>
</dbReference>